<dbReference type="Gene3D" id="3.30.750.24">
    <property type="entry name" value="STAS domain"/>
    <property type="match status" value="1"/>
</dbReference>
<dbReference type="Proteomes" id="UP000270094">
    <property type="component" value="Unassembled WGS sequence"/>
</dbReference>
<dbReference type="EMBL" id="UYYB01103758">
    <property type="protein sequence ID" value="VDM79037.1"/>
    <property type="molecule type" value="Genomic_DNA"/>
</dbReference>
<dbReference type="AlphaFoldDB" id="A0A3P7JRZ9"/>
<evidence type="ECO:0008006" key="4">
    <source>
        <dbReference type="Google" id="ProtNLM"/>
    </source>
</evidence>
<evidence type="ECO:0000313" key="3">
    <source>
        <dbReference type="Proteomes" id="UP000270094"/>
    </source>
</evidence>
<feature type="compositionally biased region" description="Polar residues" evidence="1">
    <location>
        <begin position="66"/>
        <end position="77"/>
    </location>
</feature>
<keyword evidence="3" id="KW-1185">Reference proteome</keyword>
<dbReference type="OrthoDB" id="288203at2759"/>
<protein>
    <recommendedName>
        <fullName evidence="4">STAS domain-containing protein</fullName>
    </recommendedName>
</protein>
<accession>A0A3P7JRZ9</accession>
<proteinExistence type="predicted"/>
<evidence type="ECO:0000313" key="2">
    <source>
        <dbReference type="EMBL" id="VDM79037.1"/>
    </source>
</evidence>
<evidence type="ECO:0000256" key="1">
    <source>
        <dbReference type="SAM" id="MobiDB-lite"/>
    </source>
</evidence>
<gene>
    <name evidence="2" type="ORF">SVUK_LOCUS14035</name>
</gene>
<organism evidence="2 3">
    <name type="scientific">Strongylus vulgaris</name>
    <name type="common">Blood worm</name>
    <dbReference type="NCBI Taxonomy" id="40348"/>
    <lineage>
        <taxon>Eukaryota</taxon>
        <taxon>Metazoa</taxon>
        <taxon>Ecdysozoa</taxon>
        <taxon>Nematoda</taxon>
        <taxon>Chromadorea</taxon>
        <taxon>Rhabditida</taxon>
        <taxon>Rhabditina</taxon>
        <taxon>Rhabditomorpha</taxon>
        <taxon>Strongyloidea</taxon>
        <taxon>Strongylidae</taxon>
        <taxon>Strongylus</taxon>
    </lineage>
</organism>
<feature type="region of interest" description="Disordered" evidence="1">
    <location>
        <begin position="57"/>
        <end position="86"/>
    </location>
</feature>
<dbReference type="InterPro" id="IPR036513">
    <property type="entry name" value="STAS_dom_sf"/>
</dbReference>
<name>A0A3P7JRZ9_STRVU</name>
<reference evidence="2 3" key="1">
    <citation type="submission" date="2018-11" db="EMBL/GenBank/DDBJ databases">
        <authorList>
            <consortium name="Pathogen Informatics"/>
        </authorList>
    </citation>
    <scope>NUCLEOTIDE SEQUENCE [LARGE SCALE GENOMIC DNA]</scope>
</reference>
<sequence>MKHLNVTKITPVRELFEASGLYAAVAKTNFYPTIYDAVSYAQYEQATPPSLDDVELHEENSHDNAVVNTSDETVPNSETRDTRSSS</sequence>